<evidence type="ECO:0000256" key="5">
    <source>
        <dbReference type="ARBA" id="ARBA00022741"/>
    </source>
</evidence>
<evidence type="ECO:0000256" key="9">
    <source>
        <dbReference type="SAM" id="MobiDB-lite"/>
    </source>
</evidence>
<dbReference type="GO" id="GO:0000287">
    <property type="term" value="F:magnesium ion binding"/>
    <property type="evidence" value="ECO:0007669"/>
    <property type="project" value="UniProtKB-UniRule"/>
</dbReference>
<evidence type="ECO:0000256" key="1">
    <source>
        <dbReference type="ARBA" id="ARBA00009747"/>
    </source>
</evidence>
<dbReference type="EC" id="2.7.7.108" evidence="8"/>
<feature type="compositionally biased region" description="Low complexity" evidence="9">
    <location>
        <begin position="384"/>
        <end position="394"/>
    </location>
</feature>
<dbReference type="HAMAP" id="MF_00692">
    <property type="entry name" value="SelO"/>
    <property type="match status" value="1"/>
</dbReference>
<comment type="catalytic activity">
    <reaction evidence="8">
        <text>L-tyrosyl-[protein] + UTP = O-(5'-uridylyl)-L-tyrosyl-[protein] + diphosphate</text>
        <dbReference type="Rhea" id="RHEA:83887"/>
        <dbReference type="Rhea" id="RHEA-COMP:10136"/>
        <dbReference type="Rhea" id="RHEA-COMP:20238"/>
        <dbReference type="ChEBI" id="CHEBI:33019"/>
        <dbReference type="ChEBI" id="CHEBI:46398"/>
        <dbReference type="ChEBI" id="CHEBI:46858"/>
        <dbReference type="ChEBI" id="CHEBI:90602"/>
    </reaction>
</comment>
<dbReference type="GO" id="GO:0005524">
    <property type="term" value="F:ATP binding"/>
    <property type="evidence" value="ECO:0007669"/>
    <property type="project" value="UniProtKB-UniRule"/>
</dbReference>
<evidence type="ECO:0000256" key="2">
    <source>
        <dbReference type="ARBA" id="ARBA00022679"/>
    </source>
</evidence>
<evidence type="ECO:0000256" key="7">
    <source>
        <dbReference type="ARBA" id="ARBA00022842"/>
    </source>
</evidence>
<keyword evidence="2 8" id="KW-0808">Transferase</keyword>
<feature type="binding site" evidence="8">
    <location>
        <position position="270"/>
    </location>
    <ligand>
        <name>Mg(2+)</name>
        <dbReference type="ChEBI" id="CHEBI:18420"/>
    </ligand>
</feature>
<keyword evidence="3 8" id="KW-0548">Nucleotidyltransferase</keyword>
<feature type="binding site" evidence="8">
    <location>
        <position position="107"/>
    </location>
    <ligand>
        <name>ATP</name>
        <dbReference type="ChEBI" id="CHEBI:30616"/>
    </ligand>
</feature>
<keyword evidence="4 8" id="KW-0479">Metal-binding</keyword>
<comment type="cofactor">
    <cofactor evidence="8">
        <name>Mg(2+)</name>
        <dbReference type="ChEBI" id="CHEBI:18420"/>
    </cofactor>
    <cofactor evidence="8">
        <name>Mn(2+)</name>
        <dbReference type="ChEBI" id="CHEBI:29035"/>
    </cofactor>
</comment>
<dbReference type="PANTHER" id="PTHR32057:SF14">
    <property type="entry name" value="PROTEIN ADENYLYLTRANSFERASE SELO, MITOCHONDRIAL"/>
    <property type="match status" value="1"/>
</dbReference>
<dbReference type="PANTHER" id="PTHR32057">
    <property type="entry name" value="PROTEIN ADENYLYLTRANSFERASE SELO, MITOCHONDRIAL"/>
    <property type="match status" value="1"/>
</dbReference>
<dbReference type="InterPro" id="IPR003846">
    <property type="entry name" value="SelO"/>
</dbReference>
<feature type="binding site" evidence="8">
    <location>
        <position position="200"/>
    </location>
    <ligand>
        <name>ATP</name>
        <dbReference type="ChEBI" id="CHEBI:30616"/>
    </ligand>
</feature>
<sequence>MTAPPRQQLHQTYAAAVPELSVPWQADPPARPELAWLNEQLARELGYEPQWLHSPAGLALLTGQLDATGVPLAPGAEAPADDEAFTTAQVYAGHQFGTPNPQLGDGRAVLLGDLIDTCGARRDLHLKGSGPTPVARAGDGKAPLGPMLREAVVGESLHALGIPTTRALAVVATGEQIPPRQGVTPEPGAILVRVAASHLRVGTVEYAAWHLAEPVRTAVIDHAIDRHHPAAREAENPYLDLLRRVSEAQAELVAQWMLLGFVHGVMNTDNMALSGEGIDYGPCAFLDVHRAAAVFSSIDRGGRYAYGNQPGIALWNLSRFAETLLPLIDPDDPDASVEAATATLEGYEGHYLDAWARGLAAKLGIPVDPAAPPGERAASHIEPRSSPVAPAASSGDPDHLAAIRALGEELLELLESQAIDHTGFFRALTEGAATSLFTDPSPFRAWHQRLLDLRGSGPAADSAVAAMAGANPLYIPRNVHLDAALRSAHLGDLEPVHRLLEAVARPFERRPGLADLEGPGDGGEDFLTFCGT</sequence>
<feature type="binding site" evidence="8">
    <location>
        <position position="193"/>
    </location>
    <ligand>
        <name>ATP</name>
        <dbReference type="ChEBI" id="CHEBI:30616"/>
    </ligand>
</feature>
<evidence type="ECO:0000256" key="3">
    <source>
        <dbReference type="ARBA" id="ARBA00022695"/>
    </source>
</evidence>
<feature type="region of interest" description="Disordered" evidence="9">
    <location>
        <begin position="371"/>
        <end position="395"/>
    </location>
</feature>
<feature type="binding site" evidence="8">
    <location>
        <position position="139"/>
    </location>
    <ligand>
        <name>ATP</name>
        <dbReference type="ChEBI" id="CHEBI:30616"/>
    </ligand>
</feature>
<keyword evidence="6 8" id="KW-0067">ATP-binding</keyword>
<keyword evidence="5 8" id="KW-0547">Nucleotide-binding</keyword>
<comment type="catalytic activity">
    <reaction evidence="8">
        <text>L-seryl-[protein] + ATP = 3-O-(5'-adenylyl)-L-seryl-[protein] + diphosphate</text>
        <dbReference type="Rhea" id="RHEA:58120"/>
        <dbReference type="Rhea" id="RHEA-COMP:9863"/>
        <dbReference type="Rhea" id="RHEA-COMP:15073"/>
        <dbReference type="ChEBI" id="CHEBI:29999"/>
        <dbReference type="ChEBI" id="CHEBI:30616"/>
        <dbReference type="ChEBI" id="CHEBI:33019"/>
        <dbReference type="ChEBI" id="CHEBI:142516"/>
        <dbReference type="EC" id="2.7.7.108"/>
    </reaction>
</comment>
<evidence type="ECO:0000256" key="8">
    <source>
        <dbReference type="HAMAP-Rule" id="MF_00692"/>
    </source>
</evidence>
<feature type="binding site" evidence="8">
    <location>
        <position position="279"/>
    </location>
    <ligand>
        <name>Mg(2+)</name>
        <dbReference type="ChEBI" id="CHEBI:18420"/>
    </ligand>
</feature>
<name>A0A9D2LAQ0_9MICO</name>
<reference evidence="10" key="2">
    <citation type="submission" date="2021-04" db="EMBL/GenBank/DDBJ databases">
        <authorList>
            <person name="Gilroy R."/>
        </authorList>
    </citation>
    <scope>NUCLEOTIDE SEQUENCE</scope>
    <source>
        <strain evidence="10">ChiHjej13B12-24818</strain>
    </source>
</reference>
<reference evidence="10" key="1">
    <citation type="journal article" date="2021" name="PeerJ">
        <title>Extensive microbial diversity within the chicken gut microbiome revealed by metagenomics and culture.</title>
        <authorList>
            <person name="Gilroy R."/>
            <person name="Ravi A."/>
            <person name="Getino M."/>
            <person name="Pursley I."/>
            <person name="Horton D.L."/>
            <person name="Alikhan N.F."/>
            <person name="Baker D."/>
            <person name="Gharbi K."/>
            <person name="Hall N."/>
            <person name="Watson M."/>
            <person name="Adriaenssens E.M."/>
            <person name="Foster-Nyarko E."/>
            <person name="Jarju S."/>
            <person name="Secka A."/>
            <person name="Antonio M."/>
            <person name="Oren A."/>
            <person name="Chaudhuri R.R."/>
            <person name="La Ragione R."/>
            <person name="Hildebrand F."/>
            <person name="Pallen M.J."/>
        </authorList>
    </citation>
    <scope>NUCLEOTIDE SEQUENCE</scope>
    <source>
        <strain evidence="10">ChiHjej13B12-24818</strain>
    </source>
</reference>
<dbReference type="GO" id="GO:0030145">
    <property type="term" value="F:manganese ion binding"/>
    <property type="evidence" value="ECO:0007669"/>
    <property type="project" value="UniProtKB-UniRule"/>
</dbReference>
<evidence type="ECO:0000313" key="10">
    <source>
        <dbReference type="EMBL" id="HJB09129.1"/>
    </source>
</evidence>
<feature type="binding site" evidence="8">
    <location>
        <position position="127"/>
    </location>
    <ligand>
        <name>ATP</name>
        <dbReference type="ChEBI" id="CHEBI:30616"/>
    </ligand>
</feature>
<dbReference type="Pfam" id="PF02696">
    <property type="entry name" value="SelO"/>
    <property type="match status" value="1"/>
</dbReference>
<feature type="binding site" evidence="8">
    <location>
        <position position="104"/>
    </location>
    <ligand>
        <name>ATP</name>
        <dbReference type="ChEBI" id="CHEBI:30616"/>
    </ligand>
</feature>
<evidence type="ECO:0000256" key="4">
    <source>
        <dbReference type="ARBA" id="ARBA00022723"/>
    </source>
</evidence>
<comment type="catalytic activity">
    <reaction evidence="8">
        <text>L-threonyl-[protein] + ATP = 3-O-(5'-adenylyl)-L-threonyl-[protein] + diphosphate</text>
        <dbReference type="Rhea" id="RHEA:54292"/>
        <dbReference type="Rhea" id="RHEA-COMP:11060"/>
        <dbReference type="Rhea" id="RHEA-COMP:13847"/>
        <dbReference type="ChEBI" id="CHEBI:30013"/>
        <dbReference type="ChEBI" id="CHEBI:30616"/>
        <dbReference type="ChEBI" id="CHEBI:33019"/>
        <dbReference type="ChEBI" id="CHEBI:138113"/>
        <dbReference type="EC" id="2.7.7.108"/>
    </reaction>
</comment>
<dbReference type="EMBL" id="DWZH01000008">
    <property type="protein sequence ID" value="HJB09129.1"/>
    <property type="molecule type" value="Genomic_DNA"/>
</dbReference>
<feature type="active site" description="Proton acceptor" evidence="8">
    <location>
        <position position="269"/>
    </location>
</feature>
<comment type="catalytic activity">
    <reaction evidence="8">
        <text>L-tyrosyl-[protein] + ATP = O-(5'-adenylyl)-L-tyrosyl-[protein] + diphosphate</text>
        <dbReference type="Rhea" id="RHEA:54288"/>
        <dbReference type="Rhea" id="RHEA-COMP:10136"/>
        <dbReference type="Rhea" id="RHEA-COMP:13846"/>
        <dbReference type="ChEBI" id="CHEBI:30616"/>
        <dbReference type="ChEBI" id="CHEBI:33019"/>
        <dbReference type="ChEBI" id="CHEBI:46858"/>
        <dbReference type="ChEBI" id="CHEBI:83624"/>
        <dbReference type="EC" id="2.7.7.108"/>
    </reaction>
</comment>
<dbReference type="Proteomes" id="UP000823823">
    <property type="component" value="Unassembled WGS sequence"/>
</dbReference>
<comment type="catalytic activity">
    <reaction evidence="8">
        <text>L-seryl-[protein] + UTP = O-(5'-uridylyl)-L-seryl-[protein] + diphosphate</text>
        <dbReference type="Rhea" id="RHEA:64604"/>
        <dbReference type="Rhea" id="RHEA-COMP:9863"/>
        <dbReference type="Rhea" id="RHEA-COMP:16635"/>
        <dbReference type="ChEBI" id="CHEBI:29999"/>
        <dbReference type="ChEBI" id="CHEBI:33019"/>
        <dbReference type="ChEBI" id="CHEBI:46398"/>
        <dbReference type="ChEBI" id="CHEBI:156051"/>
    </reaction>
</comment>
<feature type="binding site" evidence="8">
    <location>
        <position position="140"/>
    </location>
    <ligand>
        <name>ATP</name>
        <dbReference type="ChEBI" id="CHEBI:30616"/>
    </ligand>
</feature>
<comment type="similarity">
    <text evidence="1 8">Belongs to the SELO family.</text>
</comment>
<proteinExistence type="inferred from homology"/>
<dbReference type="AlphaFoldDB" id="A0A9D2LAQ0"/>
<protein>
    <recommendedName>
        <fullName evidence="8">Protein nucleotidyltransferase YdiU</fullName>
        <ecNumber evidence="8">2.7.7.-</ecNumber>
    </recommendedName>
    <alternativeName>
        <fullName evidence="8">Protein adenylyltransferase YdiU</fullName>
        <ecNumber evidence="8">2.7.7.108</ecNumber>
    </alternativeName>
    <alternativeName>
        <fullName evidence="8">Protein uridylyltransferase YdiU</fullName>
        <ecNumber evidence="8">2.7.7.-</ecNumber>
    </alternativeName>
</protein>
<comment type="function">
    <text evidence="8">Nucleotidyltransferase involved in the post-translational modification of proteins. It can catalyze the addition of adenosine monophosphate (AMP) or uridine monophosphate (UMP) to a protein, resulting in modifications known as AMPylation and UMPylation.</text>
</comment>
<feature type="binding site" evidence="8">
    <location>
        <position position="106"/>
    </location>
    <ligand>
        <name>ATP</name>
        <dbReference type="ChEBI" id="CHEBI:30616"/>
    </ligand>
</feature>
<evidence type="ECO:0000256" key="6">
    <source>
        <dbReference type="ARBA" id="ARBA00022840"/>
    </source>
</evidence>
<keyword evidence="8" id="KW-0464">Manganese</keyword>
<evidence type="ECO:0000313" key="11">
    <source>
        <dbReference type="Proteomes" id="UP000823823"/>
    </source>
</evidence>
<dbReference type="EC" id="2.7.7.-" evidence="8"/>
<comment type="catalytic activity">
    <reaction evidence="8">
        <text>L-histidyl-[protein] + UTP = N(tele)-(5'-uridylyl)-L-histidyl-[protein] + diphosphate</text>
        <dbReference type="Rhea" id="RHEA:83891"/>
        <dbReference type="Rhea" id="RHEA-COMP:9745"/>
        <dbReference type="Rhea" id="RHEA-COMP:20239"/>
        <dbReference type="ChEBI" id="CHEBI:29979"/>
        <dbReference type="ChEBI" id="CHEBI:33019"/>
        <dbReference type="ChEBI" id="CHEBI:46398"/>
        <dbReference type="ChEBI" id="CHEBI:233474"/>
    </reaction>
</comment>
<dbReference type="GO" id="GO:0070733">
    <property type="term" value="F:AMPylase activity"/>
    <property type="evidence" value="ECO:0007669"/>
    <property type="project" value="UniProtKB-EC"/>
</dbReference>
<gene>
    <name evidence="8" type="primary">ydiU</name>
    <name evidence="8" type="synonym">selO</name>
    <name evidence="10" type="ORF">H9786_01150</name>
</gene>
<feature type="binding site" evidence="8">
    <location>
        <position position="279"/>
    </location>
    <ligand>
        <name>ATP</name>
        <dbReference type="ChEBI" id="CHEBI:30616"/>
    </ligand>
</feature>
<keyword evidence="7 8" id="KW-0460">Magnesium</keyword>
<accession>A0A9D2LAQ0</accession>
<organism evidence="10 11">
    <name type="scientific">Candidatus Brachybacterium merdavium</name>
    <dbReference type="NCBI Taxonomy" id="2838513"/>
    <lineage>
        <taxon>Bacteria</taxon>
        <taxon>Bacillati</taxon>
        <taxon>Actinomycetota</taxon>
        <taxon>Actinomycetes</taxon>
        <taxon>Micrococcales</taxon>
        <taxon>Dermabacteraceae</taxon>
        <taxon>Brachybacterium</taxon>
    </lineage>
</organism>
<comment type="caution">
    <text evidence="10">The sequence shown here is derived from an EMBL/GenBank/DDBJ whole genome shotgun (WGS) entry which is preliminary data.</text>
</comment>